<protein>
    <submittedName>
        <fullName evidence="1">Uncharacterized protein</fullName>
    </submittedName>
</protein>
<gene>
    <name evidence="1" type="ORF">HHL22_04030</name>
</gene>
<evidence type="ECO:0000313" key="2">
    <source>
        <dbReference type="Proteomes" id="UP000559626"/>
    </source>
</evidence>
<evidence type="ECO:0000313" key="1">
    <source>
        <dbReference type="EMBL" id="NML64367.1"/>
    </source>
</evidence>
<dbReference type="Proteomes" id="UP000559626">
    <property type="component" value="Unassembled WGS sequence"/>
</dbReference>
<dbReference type="EMBL" id="JABBGH010000001">
    <property type="protein sequence ID" value="NML64367.1"/>
    <property type="molecule type" value="Genomic_DNA"/>
</dbReference>
<accession>A0A7Y0AC00</accession>
<proteinExistence type="predicted"/>
<dbReference type="AlphaFoldDB" id="A0A7Y0AC00"/>
<sequence>MQRLTRLIQEMGDRGLEPEAFEPASTLRPRYLQLATQATRLAQAMGFAEGESAEYISNLLVDSLRTSSRAERRERMTLQEALGD</sequence>
<dbReference type="RefSeq" id="WP_169529673.1">
    <property type="nucleotide sequence ID" value="NZ_JABBGH010000001.1"/>
</dbReference>
<reference evidence="1 2" key="1">
    <citation type="submission" date="2020-04" db="EMBL/GenBank/DDBJ databases">
        <title>Hymenobacter polaris sp. nov., isolated from Arctic soil.</title>
        <authorList>
            <person name="Dahal R.H."/>
        </authorList>
    </citation>
    <scope>NUCLEOTIDE SEQUENCE [LARGE SCALE GENOMIC DNA]</scope>
    <source>
        <strain evidence="1 2">RP-2-7</strain>
    </source>
</reference>
<organism evidence="1 2">
    <name type="scientific">Hymenobacter polaris</name>
    <dbReference type="NCBI Taxonomy" id="2682546"/>
    <lineage>
        <taxon>Bacteria</taxon>
        <taxon>Pseudomonadati</taxon>
        <taxon>Bacteroidota</taxon>
        <taxon>Cytophagia</taxon>
        <taxon>Cytophagales</taxon>
        <taxon>Hymenobacteraceae</taxon>
        <taxon>Hymenobacter</taxon>
    </lineage>
</organism>
<keyword evidence="2" id="KW-1185">Reference proteome</keyword>
<comment type="caution">
    <text evidence="1">The sequence shown here is derived from an EMBL/GenBank/DDBJ whole genome shotgun (WGS) entry which is preliminary data.</text>
</comment>
<name>A0A7Y0AC00_9BACT</name>